<dbReference type="PANTHER" id="PTHR19848:SF8">
    <property type="entry name" value="F-BOX AND WD REPEAT DOMAIN CONTAINING 7"/>
    <property type="match status" value="1"/>
</dbReference>
<dbReference type="InterPro" id="IPR011047">
    <property type="entry name" value="Quinoprotein_ADH-like_sf"/>
</dbReference>
<organism evidence="4 5">
    <name type="scientific">Symmachiella dynata</name>
    <dbReference type="NCBI Taxonomy" id="2527995"/>
    <lineage>
        <taxon>Bacteria</taxon>
        <taxon>Pseudomonadati</taxon>
        <taxon>Planctomycetota</taxon>
        <taxon>Planctomycetia</taxon>
        <taxon>Planctomycetales</taxon>
        <taxon>Planctomycetaceae</taxon>
        <taxon>Symmachiella</taxon>
    </lineage>
</organism>
<proteinExistence type="predicted"/>
<dbReference type="InterPro" id="IPR015943">
    <property type="entry name" value="WD40/YVTN_repeat-like_dom_sf"/>
</dbReference>
<dbReference type="PROSITE" id="PS50082">
    <property type="entry name" value="WD_REPEATS_2"/>
    <property type="match status" value="1"/>
</dbReference>
<evidence type="ECO:0000256" key="2">
    <source>
        <dbReference type="ARBA" id="ARBA00022737"/>
    </source>
</evidence>
<dbReference type="Pfam" id="PF00400">
    <property type="entry name" value="WD40"/>
    <property type="match status" value="2"/>
</dbReference>
<dbReference type="EMBL" id="CP036276">
    <property type="protein sequence ID" value="QDU45820.1"/>
    <property type="molecule type" value="Genomic_DNA"/>
</dbReference>
<gene>
    <name evidence="4" type="ORF">Mal52_43160</name>
</gene>
<dbReference type="InterPro" id="IPR001680">
    <property type="entry name" value="WD40_rpt"/>
</dbReference>
<name>A0A517ZTN8_9PLAN</name>
<sequence length="377" mass="41031">MDATTAGKTGPTKLDIMNKSFNIVCISFQQGNNMRRHNLRTVVVSLICAVSQCIALGDDDLDKDKSQPIATINCSSLSSLALSPDGKSLATVDAGRVTLWEVETGKKLRVVFQDDFKSGQVAFSPDGKKLAIAGARSQLELWDIEKNKRLKSIQACKGVPTAARAVAYSGNGERVMAIIFKDVPFEEGGDENRDRMLLYDTSTGTAKCLPTTDRIVYGTLAVSPNGKEMAFPCQGVGVWDVNSGTELRRLDKSQFFLSVAYSCDGKWIAAGGLGRIVVWDAATGEEKLTIKRPGMVGVISVAFSPDGRRLVAGEHDGPVEDPVRGKWNIWNVQTGDLEEILPNQISDVRYVQFSANGKRLISANDFGQINVFDTSRW</sequence>
<dbReference type="Proteomes" id="UP000319383">
    <property type="component" value="Chromosome"/>
</dbReference>
<dbReference type="RefSeq" id="WP_145378362.1">
    <property type="nucleotide sequence ID" value="NZ_CP036276.1"/>
</dbReference>
<keyword evidence="5" id="KW-1185">Reference proteome</keyword>
<evidence type="ECO:0000256" key="1">
    <source>
        <dbReference type="ARBA" id="ARBA00022574"/>
    </source>
</evidence>
<dbReference type="AlphaFoldDB" id="A0A517ZTN8"/>
<keyword evidence="1 3" id="KW-0853">WD repeat</keyword>
<evidence type="ECO:0000313" key="5">
    <source>
        <dbReference type="Proteomes" id="UP000319383"/>
    </source>
</evidence>
<accession>A0A517ZTN8</accession>
<dbReference type="SUPFAM" id="SSF50998">
    <property type="entry name" value="Quinoprotein alcohol dehydrogenase-like"/>
    <property type="match status" value="1"/>
</dbReference>
<dbReference type="KEGG" id="sdyn:Mal52_43160"/>
<dbReference type="Gene3D" id="2.130.10.10">
    <property type="entry name" value="YVTN repeat-like/Quinoprotein amine dehydrogenase"/>
    <property type="match status" value="2"/>
</dbReference>
<evidence type="ECO:0000256" key="3">
    <source>
        <dbReference type="PROSITE-ProRule" id="PRU00221"/>
    </source>
</evidence>
<dbReference type="PANTHER" id="PTHR19848">
    <property type="entry name" value="WD40 REPEAT PROTEIN"/>
    <property type="match status" value="1"/>
</dbReference>
<dbReference type="SMART" id="SM00320">
    <property type="entry name" value="WD40"/>
    <property type="match status" value="5"/>
</dbReference>
<protein>
    <submittedName>
        <fullName evidence="4">Translocation protein TolB</fullName>
    </submittedName>
</protein>
<evidence type="ECO:0000313" key="4">
    <source>
        <dbReference type="EMBL" id="QDU45820.1"/>
    </source>
</evidence>
<feature type="repeat" description="WD" evidence="3">
    <location>
        <begin position="121"/>
        <end position="152"/>
    </location>
</feature>
<keyword evidence="2" id="KW-0677">Repeat</keyword>
<reference evidence="4 5" key="1">
    <citation type="submission" date="2019-02" db="EMBL/GenBank/DDBJ databases">
        <title>Deep-cultivation of Planctomycetes and their phenomic and genomic characterization uncovers novel biology.</title>
        <authorList>
            <person name="Wiegand S."/>
            <person name="Jogler M."/>
            <person name="Boedeker C."/>
            <person name="Pinto D."/>
            <person name="Vollmers J."/>
            <person name="Rivas-Marin E."/>
            <person name="Kohn T."/>
            <person name="Peeters S.H."/>
            <person name="Heuer A."/>
            <person name="Rast P."/>
            <person name="Oberbeckmann S."/>
            <person name="Bunk B."/>
            <person name="Jeske O."/>
            <person name="Meyerdierks A."/>
            <person name="Storesund J.E."/>
            <person name="Kallscheuer N."/>
            <person name="Luecker S."/>
            <person name="Lage O.M."/>
            <person name="Pohl T."/>
            <person name="Merkel B.J."/>
            <person name="Hornburger P."/>
            <person name="Mueller R.-W."/>
            <person name="Bruemmer F."/>
            <person name="Labrenz M."/>
            <person name="Spormann A.M."/>
            <person name="Op den Camp H."/>
            <person name="Overmann J."/>
            <person name="Amann R."/>
            <person name="Jetten M.S.M."/>
            <person name="Mascher T."/>
            <person name="Medema M.H."/>
            <person name="Devos D.P."/>
            <person name="Kaster A.-K."/>
            <person name="Ovreas L."/>
            <person name="Rohde M."/>
            <person name="Galperin M.Y."/>
            <person name="Jogler C."/>
        </authorList>
    </citation>
    <scope>NUCLEOTIDE SEQUENCE [LARGE SCALE GENOMIC DNA]</scope>
    <source>
        <strain evidence="4 5">Mal52</strain>
    </source>
</reference>